<feature type="region of interest" description="Disordered" evidence="1">
    <location>
        <begin position="177"/>
        <end position="198"/>
    </location>
</feature>
<reference evidence="3 4" key="1">
    <citation type="journal article" date="2021" name="Nat. Commun.">
        <title>Genetic determinants of endophytism in the Arabidopsis root mycobiome.</title>
        <authorList>
            <person name="Mesny F."/>
            <person name="Miyauchi S."/>
            <person name="Thiergart T."/>
            <person name="Pickel B."/>
            <person name="Atanasova L."/>
            <person name="Karlsson M."/>
            <person name="Huettel B."/>
            <person name="Barry K.W."/>
            <person name="Haridas S."/>
            <person name="Chen C."/>
            <person name="Bauer D."/>
            <person name="Andreopoulos W."/>
            <person name="Pangilinan J."/>
            <person name="LaButti K."/>
            <person name="Riley R."/>
            <person name="Lipzen A."/>
            <person name="Clum A."/>
            <person name="Drula E."/>
            <person name="Henrissat B."/>
            <person name="Kohler A."/>
            <person name="Grigoriev I.V."/>
            <person name="Martin F.M."/>
            <person name="Hacquard S."/>
        </authorList>
    </citation>
    <scope>NUCLEOTIDE SEQUENCE [LARGE SCALE GENOMIC DNA]</scope>
    <source>
        <strain evidence="3 4">MPI-CAGE-CH-0241</strain>
    </source>
</reference>
<feature type="transmembrane region" description="Helical" evidence="2">
    <location>
        <begin position="12"/>
        <end position="31"/>
    </location>
</feature>
<proteinExistence type="predicted"/>
<evidence type="ECO:0000313" key="3">
    <source>
        <dbReference type="EMBL" id="KAH6900500.1"/>
    </source>
</evidence>
<name>A0A9P9AX69_9HYPO</name>
<dbReference type="Proteomes" id="UP000777438">
    <property type="component" value="Unassembled WGS sequence"/>
</dbReference>
<gene>
    <name evidence="3" type="ORF">B0T10DRAFT_30738</name>
</gene>
<sequence>MRCPPQSNVSLQLAQPVLTCIAIIIVMPAVATYKLHTISVATALPSRVSMKRLSRFFLPYTKKLNSVPLSLPDLPLGAHGSIPEAITQPTRPWLGRPASYASKRGITLGRRETSGSSLSLDVKTERNAASHGALRSVFILLSIITHPYAKRVRMTSRRRQTPPKTFARVTYVRIAARDPSNKQSSPSPSPFPFSLAKR</sequence>
<dbReference type="EMBL" id="JAGPYM010000001">
    <property type="protein sequence ID" value="KAH6900500.1"/>
    <property type="molecule type" value="Genomic_DNA"/>
</dbReference>
<keyword evidence="2" id="KW-0812">Transmembrane</keyword>
<evidence type="ECO:0000256" key="2">
    <source>
        <dbReference type="SAM" id="Phobius"/>
    </source>
</evidence>
<keyword evidence="4" id="KW-1185">Reference proteome</keyword>
<keyword evidence="2" id="KW-1133">Transmembrane helix</keyword>
<accession>A0A9P9AX69</accession>
<organism evidence="3 4">
    <name type="scientific">Thelonectria olida</name>
    <dbReference type="NCBI Taxonomy" id="1576542"/>
    <lineage>
        <taxon>Eukaryota</taxon>
        <taxon>Fungi</taxon>
        <taxon>Dikarya</taxon>
        <taxon>Ascomycota</taxon>
        <taxon>Pezizomycotina</taxon>
        <taxon>Sordariomycetes</taxon>
        <taxon>Hypocreomycetidae</taxon>
        <taxon>Hypocreales</taxon>
        <taxon>Nectriaceae</taxon>
        <taxon>Thelonectria</taxon>
    </lineage>
</organism>
<protein>
    <submittedName>
        <fullName evidence="3">Uncharacterized protein</fullName>
    </submittedName>
</protein>
<dbReference type="AlphaFoldDB" id="A0A9P9AX69"/>
<comment type="caution">
    <text evidence="3">The sequence shown here is derived from an EMBL/GenBank/DDBJ whole genome shotgun (WGS) entry which is preliminary data.</text>
</comment>
<keyword evidence="2" id="KW-0472">Membrane</keyword>
<evidence type="ECO:0000313" key="4">
    <source>
        <dbReference type="Proteomes" id="UP000777438"/>
    </source>
</evidence>
<evidence type="ECO:0000256" key="1">
    <source>
        <dbReference type="SAM" id="MobiDB-lite"/>
    </source>
</evidence>